<evidence type="ECO:0000313" key="1">
    <source>
        <dbReference type="EMBL" id="EST44572.1"/>
    </source>
</evidence>
<name>V6LJ21_9EUKA</name>
<evidence type="ECO:0000313" key="3">
    <source>
        <dbReference type="Proteomes" id="UP000018208"/>
    </source>
</evidence>
<organism evidence="1">
    <name type="scientific">Spironucleus salmonicida</name>
    <dbReference type="NCBI Taxonomy" id="348837"/>
    <lineage>
        <taxon>Eukaryota</taxon>
        <taxon>Metamonada</taxon>
        <taxon>Diplomonadida</taxon>
        <taxon>Hexamitidae</taxon>
        <taxon>Hexamitinae</taxon>
        <taxon>Spironucleus</taxon>
    </lineage>
</organism>
<keyword evidence="3" id="KW-1185">Reference proteome</keyword>
<proteinExistence type="predicted"/>
<dbReference type="InterPro" id="IPR001680">
    <property type="entry name" value="WD40_rpt"/>
</dbReference>
<dbReference type="Gene3D" id="2.130.10.10">
    <property type="entry name" value="YVTN repeat-like/Quinoprotein amine dehydrogenase"/>
    <property type="match status" value="2"/>
</dbReference>
<gene>
    <name evidence="1" type="ORF">SS50377_15574</name>
    <name evidence="2" type="ORF">SS50377_24569</name>
</gene>
<sequence length="340" mass="38575">MQYSVNAKIVSQLQDGQMTYVGTSSGAIHCMNWCTTEFEKAFFSHNGPISALTMYQNTITSGGWDRKVIIHKDPQIIISGFNDAIKSVLGVKNFLFVGTADGFLEKYDENQKRLISKQTNKRFIDCIIELPNNLIATAGSDRQIRVYDHDLNEKSKLELINSVKCIKYVDELLFVSCAEKLIRVYELPDLISGRSHGIPDFTEIFQQSLQDWGLDLDVTTDWKSKGIFVACADKTLKCVKRESVDIVPSGAGDIVQGVNIVKNLIKIEAKEKECDMIVYSCHDGYIRRIFLNSSDRQFFVPDAKVEDKSISLDDSDFEDEEVKKIQQQRLKAMLKNQVQE</sequence>
<protein>
    <submittedName>
        <fullName evidence="1">WD domain, G-beta repeat-containing protein</fullName>
    </submittedName>
    <submittedName>
        <fullName evidence="2">WD40 repeat protein</fullName>
    </submittedName>
</protein>
<dbReference type="InterPro" id="IPR036322">
    <property type="entry name" value="WD40_repeat_dom_sf"/>
</dbReference>
<dbReference type="AlphaFoldDB" id="V6LJ21"/>
<evidence type="ECO:0000313" key="2">
    <source>
        <dbReference type="EMBL" id="KAH0572458.1"/>
    </source>
</evidence>
<reference evidence="1 2" key="1">
    <citation type="journal article" date="2014" name="PLoS Genet.">
        <title>The Genome of Spironucleus salmonicida Highlights a Fish Pathogen Adapted to Fluctuating Environments.</title>
        <authorList>
            <person name="Xu F."/>
            <person name="Jerlstrom-Hultqvist J."/>
            <person name="Einarsson E."/>
            <person name="Astvaldsson A."/>
            <person name="Svard S.G."/>
            <person name="Andersson J.O."/>
        </authorList>
    </citation>
    <scope>NUCLEOTIDE SEQUENCE</scope>
    <source>
        <strain evidence="2">ATCC 50377</strain>
    </source>
</reference>
<dbReference type="OrthoDB" id="6262491at2759"/>
<dbReference type="VEuPathDB" id="GiardiaDB:SS50377_24569"/>
<accession>V6LJ21</accession>
<dbReference type="InterPro" id="IPR015943">
    <property type="entry name" value="WD40/YVTN_repeat-like_dom_sf"/>
</dbReference>
<dbReference type="EMBL" id="KI546115">
    <property type="protein sequence ID" value="EST44572.1"/>
    <property type="molecule type" value="Genomic_DNA"/>
</dbReference>
<reference evidence="2" key="2">
    <citation type="submission" date="2020-12" db="EMBL/GenBank/DDBJ databases">
        <title>New Spironucleus salmonicida genome in near-complete chromosomes.</title>
        <authorList>
            <person name="Xu F."/>
            <person name="Kurt Z."/>
            <person name="Jimenez-Gonzalez A."/>
            <person name="Astvaldsson A."/>
            <person name="Andersson J.O."/>
            <person name="Svard S.G."/>
        </authorList>
    </citation>
    <scope>NUCLEOTIDE SEQUENCE</scope>
    <source>
        <strain evidence="2">ATCC 50377</strain>
    </source>
</reference>
<dbReference type="SUPFAM" id="SSF50978">
    <property type="entry name" value="WD40 repeat-like"/>
    <property type="match status" value="1"/>
</dbReference>
<dbReference type="Proteomes" id="UP000018208">
    <property type="component" value="Unassembled WGS sequence"/>
</dbReference>
<dbReference type="EMBL" id="AUWU02000005">
    <property type="protein sequence ID" value="KAH0572458.1"/>
    <property type="molecule type" value="Genomic_DNA"/>
</dbReference>
<dbReference type="SMART" id="SM00320">
    <property type="entry name" value="WD40"/>
    <property type="match status" value="3"/>
</dbReference>